<evidence type="ECO:0000313" key="11">
    <source>
        <dbReference type="Proteomes" id="UP001242480"/>
    </source>
</evidence>
<dbReference type="RefSeq" id="WP_307276425.1">
    <property type="nucleotide sequence ID" value="NZ_JAUSVX010000008.1"/>
</dbReference>
<evidence type="ECO:0000256" key="7">
    <source>
        <dbReference type="ARBA" id="ARBA00022840"/>
    </source>
</evidence>
<keyword evidence="11" id="KW-1185">Reference proteome</keyword>
<evidence type="ECO:0000256" key="1">
    <source>
        <dbReference type="ARBA" id="ARBA00004761"/>
    </source>
</evidence>
<dbReference type="Gene3D" id="3.40.50.300">
    <property type="entry name" value="P-loop containing nucleotide triphosphate hydrolases"/>
    <property type="match status" value="1"/>
</dbReference>
<dbReference type="GO" id="GO:0046316">
    <property type="term" value="F:gluconokinase activity"/>
    <property type="evidence" value="ECO:0007669"/>
    <property type="project" value="UniProtKB-EC"/>
</dbReference>
<sequence length="185" mass="19789">MPIAPSDPDSKAPLIVVMGVSGCGKTSVGQGIAAWLGAAFIEGDALHPRRNVEKMSAGIPLDDDDRWPWLDLISGELRQASMARQALVVSCSALKTIYRERLRQAADDRLCFVFLRGSREALLERLAQRRGHYMPVSLLDSQLGALEDPAGEQGVVAIDIGIGGADQVLEAVRARLFKSGIGPAA</sequence>
<gene>
    <name evidence="10" type="ORF">QO011_004419</name>
</gene>
<dbReference type="PANTHER" id="PTHR43442:SF3">
    <property type="entry name" value="GLUCONOKINASE-RELATED"/>
    <property type="match status" value="1"/>
</dbReference>
<dbReference type="InterPro" id="IPR027417">
    <property type="entry name" value="P-loop_NTPase"/>
</dbReference>
<proteinExistence type="inferred from homology"/>
<keyword evidence="4 9" id="KW-0808">Transferase</keyword>
<name>A0ABU0JAV3_9HYPH</name>
<accession>A0ABU0JAV3</accession>
<comment type="caution">
    <text evidence="10">The sequence shown here is derived from an EMBL/GenBank/DDBJ whole genome shotgun (WGS) entry which is preliminary data.</text>
</comment>
<keyword evidence="7 9" id="KW-0067">ATP-binding</keyword>
<organism evidence="10 11">
    <name type="scientific">Labrys wisconsinensis</name>
    <dbReference type="NCBI Taxonomy" id="425677"/>
    <lineage>
        <taxon>Bacteria</taxon>
        <taxon>Pseudomonadati</taxon>
        <taxon>Pseudomonadota</taxon>
        <taxon>Alphaproteobacteria</taxon>
        <taxon>Hyphomicrobiales</taxon>
        <taxon>Xanthobacteraceae</taxon>
        <taxon>Labrys</taxon>
    </lineage>
</organism>
<dbReference type="CDD" id="cd02021">
    <property type="entry name" value="GntK"/>
    <property type="match status" value="1"/>
</dbReference>
<comment type="pathway">
    <text evidence="1">Carbohydrate acid metabolism.</text>
</comment>
<comment type="catalytic activity">
    <reaction evidence="8 9">
        <text>D-gluconate + ATP = 6-phospho-D-gluconate + ADP + H(+)</text>
        <dbReference type="Rhea" id="RHEA:19433"/>
        <dbReference type="ChEBI" id="CHEBI:15378"/>
        <dbReference type="ChEBI" id="CHEBI:18391"/>
        <dbReference type="ChEBI" id="CHEBI:30616"/>
        <dbReference type="ChEBI" id="CHEBI:58759"/>
        <dbReference type="ChEBI" id="CHEBI:456216"/>
        <dbReference type="EC" id="2.7.1.12"/>
    </reaction>
</comment>
<dbReference type="InterPro" id="IPR006001">
    <property type="entry name" value="Therm_gnt_kin"/>
</dbReference>
<dbReference type="EMBL" id="JAUSVX010000008">
    <property type="protein sequence ID" value="MDQ0471396.1"/>
    <property type="molecule type" value="Genomic_DNA"/>
</dbReference>
<evidence type="ECO:0000256" key="9">
    <source>
        <dbReference type="RuleBase" id="RU363066"/>
    </source>
</evidence>
<evidence type="ECO:0000256" key="3">
    <source>
        <dbReference type="ARBA" id="ARBA00012054"/>
    </source>
</evidence>
<evidence type="ECO:0000313" key="10">
    <source>
        <dbReference type="EMBL" id="MDQ0471396.1"/>
    </source>
</evidence>
<dbReference type="SUPFAM" id="SSF52540">
    <property type="entry name" value="P-loop containing nucleoside triphosphate hydrolases"/>
    <property type="match status" value="1"/>
</dbReference>
<evidence type="ECO:0000256" key="4">
    <source>
        <dbReference type="ARBA" id="ARBA00022679"/>
    </source>
</evidence>
<dbReference type="NCBIfam" id="TIGR01313">
    <property type="entry name" value="therm_gnt_kin"/>
    <property type="match status" value="1"/>
</dbReference>
<keyword evidence="6 9" id="KW-0418">Kinase</keyword>
<evidence type="ECO:0000256" key="5">
    <source>
        <dbReference type="ARBA" id="ARBA00022741"/>
    </source>
</evidence>
<keyword evidence="5 9" id="KW-0547">Nucleotide-binding</keyword>
<evidence type="ECO:0000256" key="2">
    <source>
        <dbReference type="ARBA" id="ARBA00008420"/>
    </source>
</evidence>
<dbReference type="Pfam" id="PF13671">
    <property type="entry name" value="AAA_33"/>
    <property type="match status" value="1"/>
</dbReference>
<evidence type="ECO:0000256" key="8">
    <source>
        <dbReference type="ARBA" id="ARBA00048090"/>
    </source>
</evidence>
<dbReference type="PANTHER" id="PTHR43442">
    <property type="entry name" value="GLUCONOKINASE-RELATED"/>
    <property type="match status" value="1"/>
</dbReference>
<protein>
    <recommendedName>
        <fullName evidence="3 9">Gluconokinase</fullName>
        <ecNumber evidence="3 9">2.7.1.12</ecNumber>
    </recommendedName>
</protein>
<dbReference type="Proteomes" id="UP001242480">
    <property type="component" value="Unassembled WGS sequence"/>
</dbReference>
<reference evidence="10 11" key="1">
    <citation type="submission" date="2023-07" db="EMBL/GenBank/DDBJ databases">
        <title>Genomic Encyclopedia of Type Strains, Phase IV (KMG-IV): sequencing the most valuable type-strain genomes for metagenomic binning, comparative biology and taxonomic classification.</title>
        <authorList>
            <person name="Goeker M."/>
        </authorList>
    </citation>
    <scope>NUCLEOTIDE SEQUENCE [LARGE SCALE GENOMIC DNA]</scope>
    <source>
        <strain evidence="10 11">DSM 19619</strain>
    </source>
</reference>
<comment type="similarity">
    <text evidence="2 9">Belongs to the gluconokinase GntK/GntV family.</text>
</comment>
<evidence type="ECO:0000256" key="6">
    <source>
        <dbReference type="ARBA" id="ARBA00022777"/>
    </source>
</evidence>
<dbReference type="EC" id="2.7.1.12" evidence="3 9"/>